<dbReference type="SMART" id="SM00326">
    <property type="entry name" value="SH3"/>
    <property type="match status" value="1"/>
</dbReference>
<evidence type="ECO:0000256" key="1">
    <source>
        <dbReference type="ARBA" id="ARBA00022443"/>
    </source>
</evidence>
<dbReference type="Pfam" id="PF00617">
    <property type="entry name" value="RasGEF"/>
    <property type="match status" value="1"/>
</dbReference>
<feature type="domain" description="N-terminal Ras-GEF" evidence="8">
    <location>
        <begin position="730"/>
        <end position="850"/>
    </location>
</feature>
<dbReference type="AlphaFoldDB" id="A0A8S8ZFE7"/>
<evidence type="ECO:0000259" key="7">
    <source>
        <dbReference type="PROSITE" id="PS50009"/>
    </source>
</evidence>
<dbReference type="InterPro" id="IPR000651">
    <property type="entry name" value="Ras-like_Gua-exchang_fac_N"/>
</dbReference>
<dbReference type="GO" id="GO:0005085">
    <property type="term" value="F:guanyl-nucleotide exchange factor activity"/>
    <property type="evidence" value="ECO:0007669"/>
    <property type="project" value="UniProtKB-KW"/>
</dbReference>
<dbReference type="PANTHER" id="PTHR23113">
    <property type="entry name" value="GUANINE NUCLEOTIDE EXCHANGE FACTOR"/>
    <property type="match status" value="1"/>
</dbReference>
<dbReference type="Pfam" id="PF00618">
    <property type="entry name" value="RasGEF_N"/>
    <property type="match status" value="1"/>
</dbReference>
<feature type="domain" description="SH3" evidence="6">
    <location>
        <begin position="69"/>
        <end position="135"/>
    </location>
</feature>
<dbReference type="VEuPathDB" id="FungiDB:SMAC_08158"/>
<feature type="compositionally biased region" description="Polar residues" evidence="5">
    <location>
        <begin position="22"/>
        <end position="47"/>
    </location>
</feature>
<feature type="region of interest" description="Disordered" evidence="5">
    <location>
        <begin position="306"/>
        <end position="342"/>
    </location>
</feature>
<dbReference type="Proteomes" id="UP000433876">
    <property type="component" value="Unassembled WGS sequence"/>
</dbReference>
<evidence type="ECO:0000313" key="10">
    <source>
        <dbReference type="Proteomes" id="UP000433876"/>
    </source>
</evidence>
<feature type="domain" description="Ras-GEF" evidence="7">
    <location>
        <begin position="910"/>
        <end position="1154"/>
    </location>
</feature>
<feature type="compositionally biased region" description="Low complexity" evidence="5">
    <location>
        <begin position="696"/>
        <end position="707"/>
    </location>
</feature>
<accession>A0A8S8ZFE7</accession>
<evidence type="ECO:0000256" key="3">
    <source>
        <dbReference type="PROSITE-ProRule" id="PRU00168"/>
    </source>
</evidence>
<organism evidence="9 10">
    <name type="scientific">Sordaria macrospora</name>
    <dbReference type="NCBI Taxonomy" id="5147"/>
    <lineage>
        <taxon>Eukaryota</taxon>
        <taxon>Fungi</taxon>
        <taxon>Dikarya</taxon>
        <taxon>Ascomycota</taxon>
        <taxon>Pezizomycotina</taxon>
        <taxon>Sordariomycetes</taxon>
        <taxon>Sordariomycetidae</taxon>
        <taxon>Sordariales</taxon>
        <taxon>Sordariaceae</taxon>
        <taxon>Sordaria</taxon>
    </lineage>
</organism>
<comment type="caution">
    <text evidence="9">The sequence shown here is derived from an EMBL/GenBank/DDBJ whole genome shotgun (WGS) entry which is preliminary data.</text>
</comment>
<dbReference type="GO" id="GO:0005886">
    <property type="term" value="C:plasma membrane"/>
    <property type="evidence" value="ECO:0007669"/>
    <property type="project" value="TreeGrafter"/>
</dbReference>
<dbReference type="CDD" id="cd00155">
    <property type="entry name" value="RasGEF"/>
    <property type="match status" value="1"/>
</dbReference>
<name>A0A8S8ZFE7_SORMA</name>
<dbReference type="OMA" id="SATICHR"/>
<dbReference type="SUPFAM" id="SSF50044">
    <property type="entry name" value="SH3-domain"/>
    <property type="match status" value="1"/>
</dbReference>
<keyword evidence="1 4" id="KW-0728">SH3 domain</keyword>
<evidence type="ECO:0000259" key="8">
    <source>
        <dbReference type="PROSITE" id="PS50212"/>
    </source>
</evidence>
<evidence type="ECO:0000259" key="6">
    <source>
        <dbReference type="PROSITE" id="PS50002"/>
    </source>
</evidence>
<dbReference type="InterPro" id="IPR001452">
    <property type="entry name" value="SH3_domain"/>
</dbReference>
<feature type="region of interest" description="Disordered" evidence="5">
    <location>
        <begin position="656"/>
        <end position="712"/>
    </location>
</feature>
<feature type="compositionally biased region" description="Polar residues" evidence="5">
    <location>
        <begin position="1"/>
        <end position="14"/>
    </location>
</feature>
<evidence type="ECO:0000256" key="5">
    <source>
        <dbReference type="SAM" id="MobiDB-lite"/>
    </source>
</evidence>
<feature type="region of interest" description="Disordered" evidence="5">
    <location>
        <begin position="561"/>
        <end position="586"/>
    </location>
</feature>
<dbReference type="InterPro" id="IPR036964">
    <property type="entry name" value="RASGEF_cat_dom_sf"/>
</dbReference>
<dbReference type="SUPFAM" id="SSF48366">
    <property type="entry name" value="Ras GEF"/>
    <property type="match status" value="1"/>
</dbReference>
<feature type="region of interest" description="Disordered" evidence="5">
    <location>
        <begin position="617"/>
        <end position="640"/>
    </location>
</feature>
<keyword evidence="2 3" id="KW-0344">Guanine-nucleotide releasing factor</keyword>
<evidence type="ECO:0000313" key="9">
    <source>
        <dbReference type="EMBL" id="KAA8627880.1"/>
    </source>
</evidence>
<feature type="compositionally biased region" description="Polar residues" evidence="5">
    <location>
        <begin position="309"/>
        <end position="330"/>
    </location>
</feature>
<dbReference type="InterPro" id="IPR036028">
    <property type="entry name" value="SH3-like_dom_sf"/>
</dbReference>
<sequence>MASQSSRPMRSSLQVAPLAIQKTDSTNEPYNNNGSDAGSTLASSRSAQSEMTSQSEYFIDNDVNNAPPIFHNFLQAVHPFHPEYAMADSAVTMPLTEKDIVLVHSVHTNGWADGTLLKDGTRGWLPTNYCVPYNPEEMRILLGALVNFWDLLRSACIDDREMFGDKKFMRGLAGGVISLLNNTGCLQKDSSILQRHTELKHSRKKISEELEALARTASKLDKKLKSSHRLIRATEQQVNEMVDDMILRAFRVVSRAAEFFDMVQHDKSERLTSAMIMETVMEEEDMTPTTDPAVLARSCDAIDARSRADSNGSAAGPTPSETSKAPTNGRLSPAYLPSTNANRLSHGNSLEIANRLSSATICHRVSLAGPSPLSQAHNLVSERLTKIHDILLSDLACLTGRLQLEFLSRPDLALGVKQAITSGGDLLLVMDVVSARNSLSIETLAPLRAVMYDRIQDLYQTARDVLVHNMEGAIVPQEGRRLHVAAVGCVRLSGACHAKTKWVIGQIGDFEFEFENGSLDLGFNLSTFDAVLEAKDNHAADSVSIADSNMSEALTMSTTVTAASTPAPRPTNLELNKPLPDVPLVSTPIVETSPEAIEESASAENISLVSSLRASLPPLPKLSTEIPPALDYSPTEGSATQDGEFRFRAESMTASSSASATTYISRTSESSMVSQTSTRATTPDLTHAPRNHPSVSELSLSDSATLSDDSDDAESKLLEKTYAHELIFNKEGQVTGGSLPALVERLTTHESTPDAMFVSTFYLTFRLFCTPLKLAEALIDRFNYVGEAPHVAAPVRLRTYNAFKGWMESHWREDTDTEALPVIKNFAESRLKEVLPSAGKRLLGLAEKVANSDGTLVPRLVCSISKTSSSGSQFIPAETPLPSPNLSRGQVHALANWKAGGASPSIMDFDALEIARQITIKQIGLFCSITPEELLGSKWTKNKGVGAPNVKAMSTFTTGLSNLVVDTILQFDEIKKRAAVIKHWIKIGSQFLALNNYDGLMAVTCALNDSSIKRLRMTWDTISSRRKETLRSLQSIVEISQNHKALRARLADQVPPCLPYVGMFLTDLTFVDAGNPSKKTTDTGLTVINFDKHTKTAKCIGELQRFQIPYRLTEVPDFQEWILSQIERAREIEKTDKTPAQLLHYRQSLLLEPKEVQQNLRAQMEAAPSSSNMFSWIRNNHSTHGLPTSAQV</sequence>
<dbReference type="PROSITE" id="PS50212">
    <property type="entry name" value="RASGEF_NTER"/>
    <property type="match status" value="1"/>
</dbReference>
<dbReference type="SMART" id="SM00147">
    <property type="entry name" value="RasGEF"/>
    <property type="match status" value="1"/>
</dbReference>
<proteinExistence type="predicted"/>
<feature type="compositionally biased region" description="Low complexity" evidence="5">
    <location>
        <begin position="656"/>
        <end position="668"/>
    </location>
</feature>
<dbReference type="SMART" id="SM00229">
    <property type="entry name" value="RasGEFN"/>
    <property type="match status" value="1"/>
</dbReference>
<dbReference type="GO" id="GO:0007265">
    <property type="term" value="P:Ras protein signal transduction"/>
    <property type="evidence" value="ECO:0007669"/>
    <property type="project" value="TreeGrafter"/>
</dbReference>
<dbReference type="InterPro" id="IPR001895">
    <property type="entry name" value="RASGEF_cat_dom"/>
</dbReference>
<dbReference type="Gene3D" id="1.10.840.10">
    <property type="entry name" value="Ras guanine-nucleotide exchange factors catalytic domain"/>
    <property type="match status" value="1"/>
</dbReference>
<dbReference type="PANTHER" id="PTHR23113:SF354">
    <property type="entry name" value="BUD SITE SELECTION PROTEIN 5"/>
    <property type="match status" value="1"/>
</dbReference>
<evidence type="ECO:0000256" key="2">
    <source>
        <dbReference type="ARBA" id="ARBA00022658"/>
    </source>
</evidence>
<dbReference type="Gene3D" id="2.30.30.40">
    <property type="entry name" value="SH3 Domains"/>
    <property type="match status" value="1"/>
</dbReference>
<dbReference type="CDD" id="cd06224">
    <property type="entry name" value="REM"/>
    <property type="match status" value="1"/>
</dbReference>
<feature type="region of interest" description="Disordered" evidence="5">
    <location>
        <begin position="1"/>
        <end position="47"/>
    </location>
</feature>
<gene>
    <name evidence="9" type="ORF">SMACR_08158</name>
</gene>
<reference evidence="9 10" key="1">
    <citation type="submission" date="2017-07" db="EMBL/GenBank/DDBJ databases">
        <title>Genome sequence of the Sordaria macrospora wild type strain R19027.</title>
        <authorList>
            <person name="Nowrousian M."/>
            <person name="Teichert I."/>
            <person name="Kueck U."/>
        </authorList>
    </citation>
    <scope>NUCLEOTIDE SEQUENCE [LARGE SCALE GENOMIC DNA]</scope>
    <source>
        <strain evidence="9 10">R19027</strain>
        <tissue evidence="9">Mycelium</tissue>
    </source>
</reference>
<protein>
    <submittedName>
        <fullName evidence="9">Uncharacterized protein</fullName>
    </submittedName>
</protein>
<evidence type="ECO:0000256" key="4">
    <source>
        <dbReference type="PROSITE-ProRule" id="PRU00192"/>
    </source>
</evidence>
<dbReference type="PROSITE" id="PS50009">
    <property type="entry name" value="RASGEF_CAT"/>
    <property type="match status" value="1"/>
</dbReference>
<dbReference type="PROSITE" id="PS50002">
    <property type="entry name" value="SH3"/>
    <property type="match status" value="1"/>
</dbReference>
<dbReference type="InterPro" id="IPR008937">
    <property type="entry name" value="Ras-like_GEF"/>
</dbReference>
<dbReference type="Gene3D" id="1.20.870.10">
    <property type="entry name" value="Son of sevenless (SoS) protein Chain: S domain 1"/>
    <property type="match status" value="1"/>
</dbReference>
<dbReference type="InterPro" id="IPR023578">
    <property type="entry name" value="Ras_GEF_dom_sf"/>
</dbReference>
<feature type="compositionally biased region" description="Polar residues" evidence="5">
    <location>
        <begin position="669"/>
        <end position="684"/>
    </location>
</feature>
<dbReference type="EMBL" id="NMPR01000226">
    <property type="protein sequence ID" value="KAA8627880.1"/>
    <property type="molecule type" value="Genomic_DNA"/>
</dbReference>